<evidence type="ECO:0000256" key="3">
    <source>
        <dbReference type="ARBA" id="ARBA00022741"/>
    </source>
</evidence>
<dbReference type="InterPro" id="IPR050153">
    <property type="entry name" value="Metal_Ion_Import_ABC"/>
</dbReference>
<dbReference type="Gene3D" id="3.40.50.300">
    <property type="entry name" value="P-loop containing nucleotide triphosphate hydrolases"/>
    <property type="match status" value="1"/>
</dbReference>
<comment type="similarity">
    <text evidence="1">Belongs to the ABC transporter superfamily.</text>
</comment>
<proteinExistence type="inferred from homology"/>
<dbReference type="GO" id="GO:0016887">
    <property type="term" value="F:ATP hydrolysis activity"/>
    <property type="evidence" value="ECO:0007669"/>
    <property type="project" value="InterPro"/>
</dbReference>
<dbReference type="GO" id="GO:0006829">
    <property type="term" value="P:zinc ion transport"/>
    <property type="evidence" value="ECO:0007669"/>
    <property type="project" value="UniProtKB-KW"/>
</dbReference>
<evidence type="ECO:0000256" key="1">
    <source>
        <dbReference type="ARBA" id="ARBA00005417"/>
    </source>
</evidence>
<keyword evidence="4 8" id="KW-0067">ATP-binding</keyword>
<dbReference type="Pfam" id="PF00005">
    <property type="entry name" value="ABC_tran"/>
    <property type="match status" value="1"/>
</dbReference>
<dbReference type="InterPro" id="IPR027417">
    <property type="entry name" value="P-loop_NTPase"/>
</dbReference>
<dbReference type="PANTHER" id="PTHR42734">
    <property type="entry name" value="METAL TRANSPORT SYSTEM ATP-BINDING PROTEIN TM_0124-RELATED"/>
    <property type="match status" value="1"/>
</dbReference>
<dbReference type="FunFam" id="3.40.50.300:FF:000134">
    <property type="entry name" value="Iron-enterobactin ABC transporter ATP-binding protein"/>
    <property type="match status" value="1"/>
</dbReference>
<dbReference type="EMBL" id="JAAIYP010000026">
    <property type="protein sequence ID" value="NFV79257.1"/>
    <property type="molecule type" value="Genomic_DNA"/>
</dbReference>
<dbReference type="AlphaFoldDB" id="A0A7C9QSK8"/>
<evidence type="ECO:0000259" key="7">
    <source>
        <dbReference type="PROSITE" id="PS50893"/>
    </source>
</evidence>
<name>A0A7C9QSK8_9PROT</name>
<dbReference type="PROSITE" id="PS50893">
    <property type="entry name" value="ABC_TRANSPORTER_2"/>
    <property type="match status" value="1"/>
</dbReference>
<keyword evidence="2" id="KW-0813">Transport</keyword>
<dbReference type="Proteomes" id="UP000480684">
    <property type="component" value="Unassembled WGS sequence"/>
</dbReference>
<dbReference type="InterPro" id="IPR003439">
    <property type="entry name" value="ABC_transporter-like_ATP-bd"/>
</dbReference>
<evidence type="ECO:0000313" key="9">
    <source>
        <dbReference type="Proteomes" id="UP000480684"/>
    </source>
</evidence>
<dbReference type="InterPro" id="IPR003593">
    <property type="entry name" value="AAA+_ATPase"/>
</dbReference>
<comment type="caution">
    <text evidence="8">The sequence shown here is derived from an EMBL/GenBank/DDBJ whole genome shotgun (WGS) entry which is preliminary data.</text>
</comment>
<evidence type="ECO:0000256" key="6">
    <source>
        <dbReference type="ARBA" id="ARBA00023065"/>
    </source>
</evidence>
<evidence type="ECO:0000256" key="2">
    <source>
        <dbReference type="ARBA" id="ARBA00022448"/>
    </source>
</evidence>
<evidence type="ECO:0000256" key="5">
    <source>
        <dbReference type="ARBA" id="ARBA00022906"/>
    </source>
</evidence>
<gene>
    <name evidence="8" type="ORF">G4223_03935</name>
</gene>
<dbReference type="SUPFAM" id="SSF52540">
    <property type="entry name" value="P-loop containing nucleoside triphosphate hydrolases"/>
    <property type="match status" value="1"/>
</dbReference>
<feature type="domain" description="ABC transporter" evidence="7">
    <location>
        <begin position="10"/>
        <end position="246"/>
    </location>
</feature>
<accession>A0A7C9QSK8</accession>
<keyword evidence="9" id="KW-1185">Reference proteome</keyword>
<protein>
    <submittedName>
        <fullName evidence="8">ABC transporter ATP-binding protein</fullName>
    </submittedName>
</protein>
<dbReference type="SMART" id="SM00382">
    <property type="entry name" value="AAA"/>
    <property type="match status" value="1"/>
</dbReference>
<dbReference type="GO" id="GO:0005524">
    <property type="term" value="F:ATP binding"/>
    <property type="evidence" value="ECO:0007669"/>
    <property type="project" value="UniProtKB-KW"/>
</dbReference>
<keyword evidence="5" id="KW-0864">Zinc transport</keyword>
<keyword evidence="3" id="KW-0547">Nucleotide-binding</keyword>
<reference evidence="8 9" key="1">
    <citation type="submission" date="2020-02" db="EMBL/GenBank/DDBJ databases">
        <authorList>
            <person name="Dziuba M."/>
            <person name="Kuznetsov B."/>
            <person name="Mardanov A."/>
            <person name="Ravin N."/>
            <person name="Grouzdev D."/>
        </authorList>
    </citation>
    <scope>NUCLEOTIDE SEQUENCE [LARGE SCALE GENOMIC DNA]</scope>
    <source>
        <strain evidence="8 9">SpK</strain>
    </source>
</reference>
<keyword evidence="5" id="KW-0862">Zinc</keyword>
<sequence length="274" mass="29443">MDTVMIPPLVELDGVTCGYGGRAVLRHVNLIVRGGEVLCLLGPNGIGKTTLFKTMLRLQPPLAGVVKVRGHDVARWPATRLATEMGYVPQAHSPPFPFSVLDVVTMGRAAHLGPFAQPSRRDVDLARAALDDMGVGTLAGRAYTEISGGERQLTLIARALAQQPAVLVMDEPTSNLDFGNQILVLERIRALAADKGMAVVLTTHDPNHALCYADRVACLERSGRLRVGTPAAMVTEDYLRLTYGVATRLVAVDERRRLCLPLGREEGGTSCAVC</sequence>
<keyword evidence="6" id="KW-0406">Ion transport</keyword>
<dbReference type="PANTHER" id="PTHR42734:SF19">
    <property type="entry name" value="IRON COMPOUNDS ABC TRANSPORTER, ATP-BINDING PROTEIN"/>
    <property type="match status" value="1"/>
</dbReference>
<organism evidence="8 9">
    <name type="scientific">Magnetospirillum aberrantis SpK</name>
    <dbReference type="NCBI Taxonomy" id="908842"/>
    <lineage>
        <taxon>Bacteria</taxon>
        <taxon>Pseudomonadati</taxon>
        <taxon>Pseudomonadota</taxon>
        <taxon>Alphaproteobacteria</taxon>
        <taxon>Rhodospirillales</taxon>
        <taxon>Rhodospirillaceae</taxon>
        <taxon>Magnetospirillum</taxon>
    </lineage>
</organism>
<dbReference type="CDD" id="cd03214">
    <property type="entry name" value="ABC_Iron-Siderophores_B12_Hemin"/>
    <property type="match status" value="1"/>
</dbReference>
<evidence type="ECO:0000313" key="8">
    <source>
        <dbReference type="EMBL" id="NFV79257.1"/>
    </source>
</evidence>
<evidence type="ECO:0000256" key="4">
    <source>
        <dbReference type="ARBA" id="ARBA00022840"/>
    </source>
</evidence>